<dbReference type="AlphaFoldDB" id="A0A1G2CH83"/>
<dbReference type="EMBL" id="MHKZ01000028">
    <property type="protein sequence ID" value="OGZ00080.1"/>
    <property type="molecule type" value="Genomic_DNA"/>
</dbReference>
<feature type="transmembrane region" description="Helical" evidence="1">
    <location>
        <begin position="47"/>
        <end position="66"/>
    </location>
</feature>
<accession>A0A1G2CH83</accession>
<name>A0A1G2CH83_9BACT</name>
<keyword evidence="1" id="KW-0472">Membrane</keyword>
<feature type="transmembrane region" description="Helical" evidence="1">
    <location>
        <begin position="120"/>
        <end position="142"/>
    </location>
</feature>
<dbReference type="Proteomes" id="UP000176287">
    <property type="component" value="Unassembled WGS sequence"/>
</dbReference>
<keyword evidence="1" id="KW-0812">Transmembrane</keyword>
<feature type="transmembrane region" description="Helical" evidence="1">
    <location>
        <begin position="162"/>
        <end position="180"/>
    </location>
</feature>
<feature type="transmembrane region" description="Helical" evidence="1">
    <location>
        <begin position="86"/>
        <end position="108"/>
    </location>
</feature>
<reference evidence="2 3" key="1">
    <citation type="journal article" date="2016" name="Nat. Commun.">
        <title>Thousands of microbial genomes shed light on interconnected biogeochemical processes in an aquifer system.</title>
        <authorList>
            <person name="Anantharaman K."/>
            <person name="Brown C.T."/>
            <person name="Hug L.A."/>
            <person name="Sharon I."/>
            <person name="Castelle C.J."/>
            <person name="Probst A.J."/>
            <person name="Thomas B.C."/>
            <person name="Singh A."/>
            <person name="Wilkins M.J."/>
            <person name="Karaoz U."/>
            <person name="Brodie E.L."/>
            <person name="Williams K.H."/>
            <person name="Hubbard S.S."/>
            <person name="Banfield J.F."/>
        </authorList>
    </citation>
    <scope>NUCLEOTIDE SEQUENCE [LARGE SCALE GENOMIC DNA]</scope>
</reference>
<feature type="transmembrane region" description="Helical" evidence="1">
    <location>
        <begin position="187"/>
        <end position="205"/>
    </location>
</feature>
<evidence type="ECO:0000313" key="2">
    <source>
        <dbReference type="EMBL" id="OGZ00080.1"/>
    </source>
</evidence>
<sequence>MSARKDVSQFCQKVSVNVVFTGQVQMIPLFREHVGFWTKERKKSLRVGILFLIVALFIQFVAHQYSEKSATSFVGDLFLDNLPVVDFSYIIVNGAFLAIIIGLFLIILKPRYLVFSLKVVSFFIVTRAFFVTLTHIGIYPSQITLGDSPIDQFYMLLNLQDGFFFSGHTGMPFLGALIFWNEKFWRYFFIAVSILFGTAALFAHVHYSIDVFAAPFMTYAIFKFAELELFKKDYATMRE</sequence>
<proteinExistence type="predicted"/>
<evidence type="ECO:0000256" key="1">
    <source>
        <dbReference type="SAM" id="Phobius"/>
    </source>
</evidence>
<evidence type="ECO:0000313" key="3">
    <source>
        <dbReference type="Proteomes" id="UP000176287"/>
    </source>
</evidence>
<protein>
    <recommendedName>
        <fullName evidence="4">Sphingomyelin synthase-like domain-containing protein</fullName>
    </recommendedName>
</protein>
<gene>
    <name evidence="2" type="ORF">A3B13_00010</name>
</gene>
<keyword evidence="1" id="KW-1133">Transmembrane helix</keyword>
<comment type="caution">
    <text evidence="2">The sequence shown here is derived from an EMBL/GenBank/DDBJ whole genome shotgun (WGS) entry which is preliminary data.</text>
</comment>
<dbReference type="STRING" id="1798649.A3B13_00010"/>
<organism evidence="2 3">
    <name type="scientific">Candidatus Liptonbacteria bacterium RIFCSPLOWO2_01_FULL_45_15</name>
    <dbReference type="NCBI Taxonomy" id="1798649"/>
    <lineage>
        <taxon>Bacteria</taxon>
        <taxon>Candidatus Liptoniibacteriota</taxon>
    </lineage>
</organism>
<evidence type="ECO:0008006" key="4">
    <source>
        <dbReference type="Google" id="ProtNLM"/>
    </source>
</evidence>